<sequence>ERRDQRIQRELADDRRQGFTIHQTRTLERGCVPVAAPALHRHGMAPRFRREDRGPRLARRHDPRRLPRREARRGTRSLPVLPHSHHRRLPAQRLCPQLDHGDRPAADGGRDPGRAVHQRRAARGAVYEPQLHTGRRPQPQRVLLRDPGGAVHRRHRGHHRRGRPTWPAHQNPAVCREGGYKKLALPQQRTGPPGVNDPLVQSRHVQPGARTNLRPGVERGRPGDATDRAVHVEQPPSVHLLPAPAAARERQYIV</sequence>
<dbReference type="EMBL" id="CADCVD010000052">
    <property type="protein sequence ID" value="CAA9439792.1"/>
    <property type="molecule type" value="Genomic_DNA"/>
</dbReference>
<feature type="non-terminal residue" evidence="2">
    <location>
        <position position="254"/>
    </location>
</feature>
<proteinExistence type="predicted"/>
<name>A0A6J4QET1_9ACTN</name>
<feature type="compositionally biased region" description="Basic and acidic residues" evidence="1">
    <location>
        <begin position="99"/>
        <end position="114"/>
    </location>
</feature>
<evidence type="ECO:0000256" key="1">
    <source>
        <dbReference type="SAM" id="MobiDB-lite"/>
    </source>
</evidence>
<accession>A0A6J4QET1</accession>
<evidence type="ECO:0000313" key="2">
    <source>
        <dbReference type="EMBL" id="CAA9439792.1"/>
    </source>
</evidence>
<feature type="compositionally biased region" description="Basic residues" evidence="1">
    <location>
        <begin position="151"/>
        <end position="163"/>
    </location>
</feature>
<feature type="region of interest" description="Disordered" evidence="1">
    <location>
        <begin position="42"/>
        <end position="172"/>
    </location>
</feature>
<feature type="compositionally biased region" description="Basic and acidic residues" evidence="1">
    <location>
        <begin position="64"/>
        <end position="73"/>
    </location>
</feature>
<gene>
    <name evidence="2" type="ORF">AVDCRST_MAG37-1244</name>
</gene>
<feature type="non-terminal residue" evidence="2">
    <location>
        <position position="1"/>
    </location>
</feature>
<dbReference type="AlphaFoldDB" id="A0A6J4QET1"/>
<protein>
    <submittedName>
        <fullName evidence="2">Uncharacterized protein</fullName>
    </submittedName>
</protein>
<organism evidence="2">
    <name type="scientific">uncultured Rubrobacteraceae bacterium</name>
    <dbReference type="NCBI Taxonomy" id="349277"/>
    <lineage>
        <taxon>Bacteria</taxon>
        <taxon>Bacillati</taxon>
        <taxon>Actinomycetota</taxon>
        <taxon>Rubrobacteria</taxon>
        <taxon>Rubrobacterales</taxon>
        <taxon>Rubrobacteraceae</taxon>
        <taxon>environmental samples</taxon>
    </lineage>
</organism>
<reference evidence="2" key="1">
    <citation type="submission" date="2020-02" db="EMBL/GenBank/DDBJ databases">
        <authorList>
            <person name="Meier V. D."/>
        </authorList>
    </citation>
    <scope>NUCLEOTIDE SEQUENCE</scope>
    <source>
        <strain evidence="2">AVDCRST_MAG37</strain>
    </source>
</reference>